<proteinExistence type="inferred from homology"/>
<gene>
    <name evidence="6" type="ORF">HPP92_009416</name>
    <name evidence="5" type="ORF">HPP92_009633</name>
</gene>
<sequence length="140" mass="15297">MADGFFGDPLRRFLWSTTAPRQWQGSPLADWIETPSAHIIHLDVPGLGKDDVKVQMEEGNVLHVKGDPVSSSSEAEKDAVWHVAERAGKEGFSRRFGLPDGIKAEQVRAKVENGVLTVVAPKEVPPAKLKPRAIPVNSKL</sequence>
<dbReference type="EMBL" id="JADCNM010000004">
    <property type="protein sequence ID" value="KAG0487321.1"/>
    <property type="molecule type" value="Genomic_DNA"/>
</dbReference>
<dbReference type="Proteomes" id="UP000636800">
    <property type="component" value="Unassembled WGS sequence"/>
</dbReference>
<keyword evidence="7" id="KW-1185">Reference proteome</keyword>
<evidence type="ECO:0000256" key="2">
    <source>
        <dbReference type="PROSITE-ProRule" id="PRU00285"/>
    </source>
</evidence>
<keyword evidence="1" id="KW-0346">Stress response</keyword>
<evidence type="ECO:0000256" key="3">
    <source>
        <dbReference type="RuleBase" id="RU003616"/>
    </source>
</evidence>
<evidence type="ECO:0000313" key="7">
    <source>
        <dbReference type="Proteomes" id="UP000636800"/>
    </source>
</evidence>
<dbReference type="InterPro" id="IPR008978">
    <property type="entry name" value="HSP20-like_chaperone"/>
</dbReference>
<evidence type="ECO:0000313" key="8">
    <source>
        <dbReference type="Proteomes" id="UP000639772"/>
    </source>
</evidence>
<accession>A0A835RDU8</accession>
<dbReference type="PANTHER" id="PTHR11527">
    <property type="entry name" value="HEAT-SHOCK PROTEIN 20 FAMILY MEMBER"/>
    <property type="match status" value="1"/>
</dbReference>
<evidence type="ECO:0000256" key="1">
    <source>
        <dbReference type="ARBA" id="ARBA00023016"/>
    </source>
</evidence>
<dbReference type="Gene3D" id="2.60.40.790">
    <property type="match status" value="1"/>
</dbReference>
<dbReference type="InterPro" id="IPR031107">
    <property type="entry name" value="Small_HSP"/>
</dbReference>
<comment type="caution">
    <text evidence="6">The sequence shown here is derived from an EMBL/GenBank/DDBJ whole genome shotgun (WGS) entry which is preliminary data.</text>
</comment>
<dbReference type="AlphaFoldDB" id="A0A835RDU8"/>
<evidence type="ECO:0000259" key="4">
    <source>
        <dbReference type="PROSITE" id="PS01031"/>
    </source>
</evidence>
<organism evidence="6 8">
    <name type="scientific">Vanilla planifolia</name>
    <name type="common">Vanilla</name>
    <dbReference type="NCBI Taxonomy" id="51239"/>
    <lineage>
        <taxon>Eukaryota</taxon>
        <taxon>Viridiplantae</taxon>
        <taxon>Streptophyta</taxon>
        <taxon>Embryophyta</taxon>
        <taxon>Tracheophyta</taxon>
        <taxon>Spermatophyta</taxon>
        <taxon>Magnoliopsida</taxon>
        <taxon>Liliopsida</taxon>
        <taxon>Asparagales</taxon>
        <taxon>Orchidaceae</taxon>
        <taxon>Vanilloideae</taxon>
        <taxon>Vanilleae</taxon>
        <taxon>Vanilla</taxon>
    </lineage>
</organism>
<comment type="similarity">
    <text evidence="2 3">Belongs to the small heat shock protein (HSP20) family.</text>
</comment>
<dbReference type="InterPro" id="IPR002068">
    <property type="entry name" value="A-crystallin/Hsp20_dom"/>
</dbReference>
<dbReference type="EMBL" id="JADCNL010000004">
    <property type="protein sequence ID" value="KAG0485554.1"/>
    <property type="molecule type" value="Genomic_DNA"/>
</dbReference>
<dbReference type="OrthoDB" id="1431247at2759"/>
<dbReference type="Proteomes" id="UP000639772">
    <property type="component" value="Unassembled WGS sequence"/>
</dbReference>
<protein>
    <recommendedName>
        <fullName evidence="4">SHSP domain-containing protein</fullName>
    </recommendedName>
</protein>
<dbReference type="Pfam" id="PF00011">
    <property type="entry name" value="HSP20"/>
    <property type="match status" value="1"/>
</dbReference>
<feature type="domain" description="SHSP" evidence="4">
    <location>
        <begin position="19"/>
        <end position="137"/>
    </location>
</feature>
<reference evidence="7 8" key="1">
    <citation type="journal article" date="2020" name="Nat. Food">
        <title>A phased Vanilla planifolia genome enables genetic improvement of flavour and production.</title>
        <authorList>
            <person name="Hasing T."/>
            <person name="Tang H."/>
            <person name="Brym M."/>
            <person name="Khazi F."/>
            <person name="Huang T."/>
            <person name="Chambers A.H."/>
        </authorList>
    </citation>
    <scope>NUCLEOTIDE SEQUENCE [LARGE SCALE GENOMIC DNA]</scope>
    <source>
        <tissue evidence="6">Leaf</tissue>
    </source>
</reference>
<name>A0A835RDU8_VANPL</name>
<dbReference type="PROSITE" id="PS01031">
    <property type="entry name" value="SHSP"/>
    <property type="match status" value="1"/>
</dbReference>
<evidence type="ECO:0000313" key="5">
    <source>
        <dbReference type="EMBL" id="KAG0485554.1"/>
    </source>
</evidence>
<evidence type="ECO:0000313" key="6">
    <source>
        <dbReference type="EMBL" id="KAG0487321.1"/>
    </source>
</evidence>
<dbReference type="SUPFAM" id="SSF49764">
    <property type="entry name" value="HSP20-like chaperones"/>
    <property type="match status" value="1"/>
</dbReference>